<organism evidence="2 4">
    <name type="scientific">Microcaecilia unicolor</name>
    <dbReference type="NCBI Taxonomy" id="1415580"/>
    <lineage>
        <taxon>Eukaryota</taxon>
        <taxon>Metazoa</taxon>
        <taxon>Chordata</taxon>
        <taxon>Craniata</taxon>
        <taxon>Vertebrata</taxon>
        <taxon>Euteleostomi</taxon>
        <taxon>Amphibia</taxon>
        <taxon>Gymnophiona</taxon>
        <taxon>Siphonopidae</taxon>
        <taxon>Microcaecilia</taxon>
    </lineage>
</organism>
<dbReference type="PANTHER" id="PTHR48251:SF1">
    <property type="entry name" value="COILED-COIL DOMAIN-CONTAINING PROTEIN 160"/>
    <property type="match status" value="1"/>
</dbReference>
<keyword evidence="1" id="KW-0175">Coiled coil</keyword>
<name>A0A6P7YQV1_9AMPH</name>
<gene>
    <name evidence="3 4" type="primary">CCDC160</name>
</gene>
<dbReference type="KEGG" id="muo:115474260"/>
<dbReference type="RefSeq" id="XP_030065514.1">
    <property type="nucleotide sequence ID" value="XM_030209654.1"/>
</dbReference>
<feature type="coiled-coil region" evidence="1">
    <location>
        <begin position="147"/>
        <end position="291"/>
    </location>
</feature>
<dbReference type="RefSeq" id="XP_030065513.1">
    <property type="nucleotide sequence ID" value="XM_030209653.1"/>
</dbReference>
<dbReference type="GeneID" id="115474260"/>
<proteinExistence type="predicted"/>
<dbReference type="AlphaFoldDB" id="A0A6P7YQV1"/>
<dbReference type="PANTHER" id="PTHR48251">
    <property type="entry name" value="COILED-COIL DOMAIN-CONTAINING PROTEIN 160"/>
    <property type="match status" value="1"/>
</dbReference>
<dbReference type="Proteomes" id="UP000515156">
    <property type="component" value="Chromosome 7"/>
</dbReference>
<accession>A0A6P7YQV1</accession>
<dbReference type="Gene3D" id="1.10.287.1490">
    <property type="match status" value="1"/>
</dbReference>
<evidence type="ECO:0000313" key="4">
    <source>
        <dbReference type="RefSeq" id="XP_030065514.1"/>
    </source>
</evidence>
<dbReference type="OrthoDB" id="5985715at2759"/>
<evidence type="ECO:0000313" key="3">
    <source>
        <dbReference type="RefSeq" id="XP_030065513.1"/>
    </source>
</evidence>
<evidence type="ECO:0000256" key="1">
    <source>
        <dbReference type="SAM" id="Coils"/>
    </source>
</evidence>
<reference evidence="3 4" key="1">
    <citation type="submission" date="2025-04" db="UniProtKB">
        <authorList>
            <consortium name="RefSeq"/>
        </authorList>
    </citation>
    <scope>IDENTIFICATION</scope>
</reference>
<evidence type="ECO:0000313" key="2">
    <source>
        <dbReference type="Proteomes" id="UP000515156"/>
    </source>
</evidence>
<keyword evidence="2" id="KW-1185">Reference proteome</keyword>
<protein>
    <submittedName>
        <fullName evidence="3 4">Coiled-coil domain-containing protein 160</fullName>
    </submittedName>
</protein>
<sequence>MEAKKDHWVEKLFSPHFSAQDFLEQAHKPEASASEKLARERAKRVEEIYNTAVKKFQEEKKLKAKRFNSSLIVSDCEPKLTEESKTHLITKRERNNACCGDANISFSTEECSKDIEDCCVWNKRELVILRQEMTRKHCEGFSQRMQLSAMKLELADIKVRCKKAEEDMENMERKLAKSRRETKCKVVLLEQTQKDILKKNLELRVLKEELEEKSLNVNNLNRDLLNARKEIQELSQRNQDLQQELKTLKQDHELTSMTATEKAKLQFELEIKKLHREIDTCEKELNAEKLQHARDLKALELLRKHFASLPLSKLPNNFHIKFLDS</sequence>
<dbReference type="CTD" id="347475"/>